<dbReference type="CDD" id="cd06225">
    <property type="entry name" value="HAMP"/>
    <property type="match status" value="1"/>
</dbReference>
<dbReference type="GO" id="GO:1902201">
    <property type="term" value="P:negative regulation of bacterial-type flagellum-dependent cell motility"/>
    <property type="evidence" value="ECO:0007669"/>
    <property type="project" value="TreeGrafter"/>
</dbReference>
<dbReference type="PANTHER" id="PTHR45138:SF9">
    <property type="entry name" value="DIGUANYLATE CYCLASE DGCM-RELATED"/>
    <property type="match status" value="1"/>
</dbReference>
<dbReference type="GO" id="GO:0043709">
    <property type="term" value="P:cell adhesion involved in single-species biofilm formation"/>
    <property type="evidence" value="ECO:0007669"/>
    <property type="project" value="TreeGrafter"/>
</dbReference>
<dbReference type="Pfam" id="PF00990">
    <property type="entry name" value="GGDEF"/>
    <property type="match status" value="1"/>
</dbReference>
<accession>A0A0F9B9J8</accession>
<dbReference type="PANTHER" id="PTHR45138">
    <property type="entry name" value="REGULATORY COMPONENTS OF SENSORY TRANSDUCTION SYSTEM"/>
    <property type="match status" value="1"/>
</dbReference>
<dbReference type="GO" id="GO:0052621">
    <property type="term" value="F:diguanylate cyclase activity"/>
    <property type="evidence" value="ECO:0007669"/>
    <property type="project" value="TreeGrafter"/>
</dbReference>
<dbReference type="GO" id="GO:0005886">
    <property type="term" value="C:plasma membrane"/>
    <property type="evidence" value="ECO:0007669"/>
    <property type="project" value="TreeGrafter"/>
</dbReference>
<feature type="transmembrane region" description="Helical" evidence="1">
    <location>
        <begin position="204"/>
        <end position="227"/>
    </location>
</feature>
<dbReference type="Pfam" id="PF00672">
    <property type="entry name" value="HAMP"/>
    <property type="match status" value="1"/>
</dbReference>
<dbReference type="AlphaFoldDB" id="A0A0F9B9J8"/>
<evidence type="ECO:0008006" key="5">
    <source>
        <dbReference type="Google" id="ProtNLM"/>
    </source>
</evidence>
<feature type="domain" description="HAMP" evidence="2">
    <location>
        <begin position="229"/>
        <end position="281"/>
    </location>
</feature>
<comment type="caution">
    <text evidence="4">The sequence shown here is derived from an EMBL/GenBank/DDBJ whole genome shotgun (WGS) entry which is preliminary data.</text>
</comment>
<feature type="domain" description="GGDEF" evidence="3">
    <location>
        <begin position="313"/>
        <end position="444"/>
    </location>
</feature>
<dbReference type="CDD" id="cd01949">
    <property type="entry name" value="GGDEF"/>
    <property type="match status" value="1"/>
</dbReference>
<dbReference type="EMBL" id="LAZR01038919">
    <property type="protein sequence ID" value="KKL18310.1"/>
    <property type="molecule type" value="Genomic_DNA"/>
</dbReference>
<dbReference type="SMART" id="SM00267">
    <property type="entry name" value="GGDEF"/>
    <property type="match status" value="1"/>
</dbReference>
<keyword evidence="1" id="KW-1133">Transmembrane helix</keyword>
<keyword evidence="1" id="KW-0472">Membrane</keyword>
<sequence>MGFLRSSFGSLRIKLLMLSIGTSLILGLVLGATWLFFQINVAQTEAGIRNNETRRQIQSILEDELDEEHMKGLKGAKHEQTMQSAAEHIERAFFHDKAIVYAEFTDSKGRVLANKVPKLVGTLNSDSHEIERVVRNNKAIVETYALDKRGDVFGKKTEVKTINPFDGRQLVQEYTAPIAFDGKIHLVLHIYFSLDRLTANISRLMSLATLIGFGIALFGGMFSFFVLDRLIYRPITRLGEVAERITSGDVNQRAQVVGDDEFSDLTRRFNSMADSLTFARFQADTDSLTGLFNYRHLQNHLVAQIALAGRYDRELTVAMFDIDHFKNVNDLYGHQTGDAVLVMAVEYVESQLRQVDYMARYGGEEFVLILNNTEVQGSIIVAERVRQYIENMTTTYEDNSINVTVSIGVAALSEDDNMSSLFARADKALYEAKRNGRNQVVNAK</sequence>
<evidence type="ECO:0000313" key="4">
    <source>
        <dbReference type="EMBL" id="KKL18310.1"/>
    </source>
</evidence>
<dbReference type="Gene3D" id="3.30.70.270">
    <property type="match status" value="1"/>
</dbReference>
<dbReference type="PROSITE" id="PS50887">
    <property type="entry name" value="GGDEF"/>
    <property type="match status" value="1"/>
</dbReference>
<evidence type="ECO:0000259" key="2">
    <source>
        <dbReference type="PROSITE" id="PS50885"/>
    </source>
</evidence>
<gene>
    <name evidence="4" type="ORF">LCGC14_2476800</name>
</gene>
<keyword evidence="1" id="KW-0812">Transmembrane</keyword>
<dbReference type="GO" id="GO:0007165">
    <property type="term" value="P:signal transduction"/>
    <property type="evidence" value="ECO:0007669"/>
    <property type="project" value="InterPro"/>
</dbReference>
<organism evidence="4">
    <name type="scientific">marine sediment metagenome</name>
    <dbReference type="NCBI Taxonomy" id="412755"/>
    <lineage>
        <taxon>unclassified sequences</taxon>
        <taxon>metagenomes</taxon>
        <taxon>ecological metagenomes</taxon>
    </lineage>
</organism>
<name>A0A0F9B9J8_9ZZZZ</name>
<dbReference type="InterPro" id="IPR029787">
    <property type="entry name" value="Nucleotide_cyclase"/>
</dbReference>
<evidence type="ECO:0000259" key="3">
    <source>
        <dbReference type="PROSITE" id="PS50887"/>
    </source>
</evidence>
<dbReference type="SUPFAM" id="SSF158472">
    <property type="entry name" value="HAMP domain-like"/>
    <property type="match status" value="1"/>
</dbReference>
<dbReference type="InterPro" id="IPR003660">
    <property type="entry name" value="HAMP_dom"/>
</dbReference>
<dbReference type="SUPFAM" id="SSF55073">
    <property type="entry name" value="Nucleotide cyclase"/>
    <property type="match status" value="1"/>
</dbReference>
<dbReference type="NCBIfam" id="TIGR00254">
    <property type="entry name" value="GGDEF"/>
    <property type="match status" value="1"/>
</dbReference>
<dbReference type="InterPro" id="IPR050469">
    <property type="entry name" value="Diguanylate_Cyclase"/>
</dbReference>
<dbReference type="InterPro" id="IPR000160">
    <property type="entry name" value="GGDEF_dom"/>
</dbReference>
<dbReference type="PROSITE" id="PS50885">
    <property type="entry name" value="HAMP"/>
    <property type="match status" value="1"/>
</dbReference>
<proteinExistence type="predicted"/>
<dbReference type="InterPro" id="IPR043128">
    <property type="entry name" value="Rev_trsase/Diguanyl_cyclase"/>
</dbReference>
<dbReference type="FunFam" id="3.30.70.270:FF:000001">
    <property type="entry name" value="Diguanylate cyclase domain protein"/>
    <property type="match status" value="1"/>
</dbReference>
<dbReference type="Gene3D" id="6.10.340.10">
    <property type="match status" value="1"/>
</dbReference>
<dbReference type="SMART" id="SM00304">
    <property type="entry name" value="HAMP"/>
    <property type="match status" value="1"/>
</dbReference>
<evidence type="ECO:0000256" key="1">
    <source>
        <dbReference type="SAM" id="Phobius"/>
    </source>
</evidence>
<protein>
    <recommendedName>
        <fullName evidence="5">Diguanylate cyclase</fullName>
    </recommendedName>
</protein>
<reference evidence="4" key="1">
    <citation type="journal article" date="2015" name="Nature">
        <title>Complex archaea that bridge the gap between prokaryotes and eukaryotes.</title>
        <authorList>
            <person name="Spang A."/>
            <person name="Saw J.H."/>
            <person name="Jorgensen S.L."/>
            <person name="Zaremba-Niedzwiedzka K."/>
            <person name="Martijn J."/>
            <person name="Lind A.E."/>
            <person name="van Eijk R."/>
            <person name="Schleper C."/>
            <person name="Guy L."/>
            <person name="Ettema T.J."/>
        </authorList>
    </citation>
    <scope>NUCLEOTIDE SEQUENCE</scope>
</reference>